<dbReference type="GO" id="GO:0003824">
    <property type="term" value="F:catalytic activity"/>
    <property type="evidence" value="ECO:0007669"/>
    <property type="project" value="InterPro"/>
</dbReference>
<dbReference type="PROSITE" id="PS51084">
    <property type="entry name" value="HIT_2"/>
    <property type="match status" value="1"/>
</dbReference>
<dbReference type="STRING" id="1448316.A0A395GY34"/>
<dbReference type="GeneID" id="37220076"/>
<dbReference type="EMBL" id="KZ824440">
    <property type="protein sequence ID" value="RAL00456.1"/>
    <property type="molecule type" value="Genomic_DNA"/>
</dbReference>
<comment type="caution">
    <text evidence="1">Lacks conserved residue(s) required for the propagation of feature annotation.</text>
</comment>
<reference evidence="3 4" key="1">
    <citation type="submission" date="2018-02" db="EMBL/GenBank/DDBJ databases">
        <title>The genomes of Aspergillus section Nigri reveals drivers in fungal speciation.</title>
        <authorList>
            <consortium name="DOE Joint Genome Institute"/>
            <person name="Vesth T.C."/>
            <person name="Nybo J."/>
            <person name="Theobald S."/>
            <person name="Brandl J."/>
            <person name="Frisvad J.C."/>
            <person name="Nielsen K.F."/>
            <person name="Lyhne E.K."/>
            <person name="Kogle M.E."/>
            <person name="Kuo A."/>
            <person name="Riley R."/>
            <person name="Clum A."/>
            <person name="Nolan M."/>
            <person name="Lipzen A."/>
            <person name="Salamov A."/>
            <person name="Henrissat B."/>
            <person name="Wiebenga A."/>
            <person name="De vries R.P."/>
            <person name="Grigoriev I.V."/>
            <person name="Mortensen U.H."/>
            <person name="Andersen M.R."/>
            <person name="Baker S.E."/>
        </authorList>
    </citation>
    <scope>NUCLEOTIDE SEQUENCE [LARGE SCALE GENOMIC DNA]</scope>
    <source>
        <strain evidence="3 4">CBS 121593</strain>
    </source>
</reference>
<dbReference type="VEuPathDB" id="FungiDB:BO80DRAFT_342533"/>
<feature type="non-terminal residue" evidence="3">
    <location>
        <position position="301"/>
    </location>
</feature>
<dbReference type="OrthoDB" id="2262349at2759"/>
<sequence>MSTTIYHDDHLTLTLSTHPTTRGHTLAHLTNPAKLPLFTLPKPTFIQTLTKLRTLSTTLTKYHHVHRTALITTGGTTISLLPLHGLTPTWTPITNPSTTFHAHPPNHITSKNAPRMPDPLLTSTLHTILPSSNLPPDPTNHNYTFHGPATDTNLFARIIRGELPQWRVWEDEHHVAFLTPFPNTPGFTVLVPRVHLGSDILGLERAAFERLMGAAYTVGRVLMEALGLRTCGMVFEGFEIDYAHVKLIPVAGDGDGDADAEGGEREVFRETYPGYVSSLPGPEVEDYGELVRMAGEIRRLI</sequence>
<dbReference type="PRINTS" id="PR00332">
    <property type="entry name" value="HISTRIAD"/>
</dbReference>
<gene>
    <name evidence="3" type="ORF">BO80DRAFT_342533</name>
</gene>
<evidence type="ECO:0000313" key="4">
    <source>
        <dbReference type="Proteomes" id="UP000249402"/>
    </source>
</evidence>
<organism evidence="3 4">
    <name type="scientific">Aspergillus ibericus CBS 121593</name>
    <dbReference type="NCBI Taxonomy" id="1448316"/>
    <lineage>
        <taxon>Eukaryota</taxon>
        <taxon>Fungi</taxon>
        <taxon>Dikarya</taxon>
        <taxon>Ascomycota</taxon>
        <taxon>Pezizomycotina</taxon>
        <taxon>Eurotiomycetes</taxon>
        <taxon>Eurotiomycetidae</taxon>
        <taxon>Eurotiales</taxon>
        <taxon>Aspergillaceae</taxon>
        <taxon>Aspergillus</taxon>
        <taxon>Aspergillus subgen. Circumdati</taxon>
    </lineage>
</organism>
<feature type="domain" description="HIT" evidence="2">
    <location>
        <begin position="154"/>
        <end position="258"/>
    </location>
</feature>
<evidence type="ECO:0000256" key="1">
    <source>
        <dbReference type="PROSITE-ProRule" id="PRU00464"/>
    </source>
</evidence>
<dbReference type="AlphaFoldDB" id="A0A395GY34"/>
<evidence type="ECO:0000313" key="3">
    <source>
        <dbReference type="EMBL" id="RAL00456.1"/>
    </source>
</evidence>
<protein>
    <submittedName>
        <fullName evidence="3">HIT-like protein</fullName>
    </submittedName>
</protein>
<dbReference type="InterPro" id="IPR011146">
    <property type="entry name" value="HIT-like"/>
</dbReference>
<proteinExistence type="predicted"/>
<dbReference type="InterPro" id="IPR036265">
    <property type="entry name" value="HIT-like_sf"/>
</dbReference>
<dbReference type="SUPFAM" id="SSF54197">
    <property type="entry name" value="HIT-like"/>
    <property type="match status" value="1"/>
</dbReference>
<dbReference type="Pfam" id="PF01230">
    <property type="entry name" value="HIT"/>
    <property type="match status" value="1"/>
</dbReference>
<dbReference type="RefSeq" id="XP_025574783.1">
    <property type="nucleotide sequence ID" value="XM_025715211.1"/>
</dbReference>
<evidence type="ECO:0000259" key="2">
    <source>
        <dbReference type="PROSITE" id="PS51084"/>
    </source>
</evidence>
<dbReference type="Proteomes" id="UP000249402">
    <property type="component" value="Unassembled WGS sequence"/>
</dbReference>
<keyword evidence="4" id="KW-1185">Reference proteome</keyword>
<accession>A0A395GY34</accession>
<name>A0A395GY34_9EURO</name>
<dbReference type="InterPro" id="IPR001310">
    <property type="entry name" value="Histidine_triad_HIT"/>
</dbReference>
<dbReference type="PANTHER" id="PTHR46648:SF1">
    <property type="entry name" value="ADENOSINE 5'-MONOPHOSPHORAMIDASE HNT1"/>
    <property type="match status" value="1"/>
</dbReference>
<dbReference type="Gene3D" id="3.30.428.10">
    <property type="entry name" value="HIT-like"/>
    <property type="match status" value="1"/>
</dbReference>
<dbReference type="PANTHER" id="PTHR46648">
    <property type="entry name" value="HIT FAMILY PROTEIN 1"/>
    <property type="match status" value="1"/>
</dbReference>